<dbReference type="InterPro" id="IPR016747">
    <property type="entry name" value="Phosphotransbutyrylase"/>
</dbReference>
<keyword evidence="4" id="KW-1185">Reference proteome</keyword>
<reference evidence="3 4" key="1">
    <citation type="submission" date="2011-01" db="EMBL/GenBank/DDBJ databases">
        <title>Whole genome sequence of Amphibacillus xylinus NBRC 15112.</title>
        <authorList>
            <person name="Nakazawa H."/>
            <person name="Katano Y."/>
            <person name="Nakamura S."/>
            <person name="Sasagawa M."/>
            <person name="Fukada J."/>
            <person name="Arai T."/>
            <person name="Sasakura N."/>
            <person name="Mochizuki D."/>
            <person name="Hosoyama A."/>
            <person name="Harada K."/>
            <person name="Horikawa H."/>
            <person name="Kato Y."/>
            <person name="Harada T."/>
            <person name="Sasaki K."/>
            <person name="Sekiguchi M."/>
            <person name="Hodoyama M."/>
            <person name="Nishiko R."/>
            <person name="Narita H."/>
            <person name="Hanamaki A."/>
            <person name="Hata C."/>
            <person name="Konno Y."/>
            <person name="Niimura Y."/>
            <person name="Yamazaki S."/>
            <person name="Fujita N."/>
        </authorList>
    </citation>
    <scope>NUCLEOTIDE SEQUENCE [LARGE SCALE GENOMIC DNA]</scope>
    <source>
        <strain evidence="4">ATCC 51415 / DSM 6626 / JCM 7361 / LMG 17667 / NBRC 15112 / Ep01</strain>
    </source>
</reference>
<dbReference type="STRING" id="698758.AXY_19960"/>
<dbReference type="EMBL" id="AP012050">
    <property type="protein sequence ID" value="BAM48128.1"/>
    <property type="molecule type" value="Genomic_DNA"/>
</dbReference>
<evidence type="ECO:0000259" key="2">
    <source>
        <dbReference type="Pfam" id="PF04892"/>
    </source>
</evidence>
<dbReference type="KEGG" id="axl:AXY_19960"/>
<dbReference type="RefSeq" id="WP_015010714.1">
    <property type="nucleotide sequence ID" value="NC_018704.1"/>
</dbReference>
<gene>
    <name evidence="3" type="ordered locus">AXY_19960</name>
</gene>
<keyword evidence="1" id="KW-1133">Transmembrane helix</keyword>
<feature type="transmembrane region" description="Helical" evidence="1">
    <location>
        <begin position="126"/>
        <end position="145"/>
    </location>
</feature>
<keyword evidence="1" id="KW-0812">Transmembrane</keyword>
<dbReference type="AlphaFoldDB" id="K0J7X5"/>
<protein>
    <recommendedName>
        <fullName evidence="2">VanZ-like domain-containing protein</fullName>
    </recommendedName>
</protein>
<dbReference type="InterPro" id="IPR006976">
    <property type="entry name" value="VanZ-like"/>
</dbReference>
<dbReference type="HOGENOM" id="CLU_096028_0_3_9"/>
<dbReference type="OrthoDB" id="291892at2"/>
<evidence type="ECO:0000313" key="3">
    <source>
        <dbReference type="EMBL" id="BAM48128.1"/>
    </source>
</evidence>
<organism evidence="3 4">
    <name type="scientific">Amphibacillus xylanus (strain ATCC 51415 / DSM 6626 / JCM 7361 / LMG 17667 / NBRC 15112 / Ep01)</name>
    <dbReference type="NCBI Taxonomy" id="698758"/>
    <lineage>
        <taxon>Bacteria</taxon>
        <taxon>Bacillati</taxon>
        <taxon>Bacillota</taxon>
        <taxon>Bacilli</taxon>
        <taxon>Bacillales</taxon>
        <taxon>Bacillaceae</taxon>
        <taxon>Amphibacillus</taxon>
    </lineage>
</organism>
<feature type="domain" description="VanZ-like" evidence="2">
    <location>
        <begin position="8"/>
        <end position="139"/>
    </location>
</feature>
<sequence>MTRKVVSWLLVILWMGVIFYLSHQPAAESSSLSTGITERILAVIESIASSVDIDVEKFNHIVRKGAHFFSYLILGILVTNALKNNGMKTYTLFLISLVICIVYAISDEFHQLFVPGRAGQVKDVMIDSAGAITGISGYIALVKLFTRF</sequence>
<dbReference type="PIRSF" id="PIRSF019083">
    <property type="entry name" value="UCP019083_VanZ"/>
    <property type="match status" value="1"/>
</dbReference>
<evidence type="ECO:0000313" key="4">
    <source>
        <dbReference type="Proteomes" id="UP000006294"/>
    </source>
</evidence>
<dbReference type="eggNOG" id="COG5652">
    <property type="taxonomic scope" value="Bacteria"/>
</dbReference>
<dbReference type="NCBIfam" id="NF037970">
    <property type="entry name" value="vanZ_1"/>
    <property type="match status" value="1"/>
</dbReference>
<dbReference type="Pfam" id="PF04892">
    <property type="entry name" value="VanZ"/>
    <property type="match status" value="1"/>
</dbReference>
<keyword evidence="1" id="KW-0472">Membrane</keyword>
<dbReference type="PATRIC" id="fig|698758.3.peg.1999"/>
<feature type="transmembrane region" description="Helical" evidence="1">
    <location>
        <begin position="89"/>
        <end position="106"/>
    </location>
</feature>
<feature type="transmembrane region" description="Helical" evidence="1">
    <location>
        <begin position="5"/>
        <end position="23"/>
    </location>
</feature>
<dbReference type="Proteomes" id="UP000006294">
    <property type="component" value="Chromosome"/>
</dbReference>
<feature type="transmembrane region" description="Helical" evidence="1">
    <location>
        <begin position="65"/>
        <end position="82"/>
    </location>
</feature>
<name>K0J7X5_AMPXN</name>
<evidence type="ECO:0000256" key="1">
    <source>
        <dbReference type="SAM" id="Phobius"/>
    </source>
</evidence>
<accession>K0J7X5</accession>
<proteinExistence type="predicted"/>